<reference evidence="1 2" key="1">
    <citation type="journal article" date="2015" name="Microbiology (Mosc.)">
        <title>Genomics of the Weissella cibaria species with an examination of its metabolic traits.</title>
        <authorList>
            <person name="Lynch K.M."/>
            <person name="Lucid A."/>
            <person name="Arendt E.K."/>
            <person name="Sleator R.D."/>
            <person name="Lucey B."/>
            <person name="Coffey A."/>
        </authorList>
    </citation>
    <scope>NUCLEOTIDE SEQUENCE [LARGE SCALE GENOMIC DNA]</scope>
    <source>
        <strain evidence="1 2">AB3b</strain>
    </source>
</reference>
<evidence type="ECO:0000313" key="2">
    <source>
        <dbReference type="Proteomes" id="UP000032289"/>
    </source>
</evidence>
<dbReference type="AlphaFoldDB" id="A0A0D1LK98"/>
<proteinExistence type="predicted"/>
<dbReference type="Proteomes" id="UP000032289">
    <property type="component" value="Unassembled WGS sequence"/>
</dbReference>
<protein>
    <submittedName>
        <fullName evidence="1">Uncharacterized protein</fullName>
    </submittedName>
</protein>
<sequence length="119" mass="13973">MELDLGNNAYDILNDWHPNAAKEELTAQLTKQVLVEKEQLPKLLSREDLKERWDMNSRQSVHQVATRPDFPAPILTFNHGKTLLYLETEIQIFEVNHPWLITMSARLSYSHWILHNVIN</sequence>
<dbReference type="EMBL" id="JWHT01000088">
    <property type="protein sequence ID" value="KIU18982.1"/>
    <property type="molecule type" value="Genomic_DNA"/>
</dbReference>
<name>A0A0D1LK98_9LACO</name>
<gene>
    <name evidence="1" type="ORF">ab3b_02445</name>
</gene>
<comment type="caution">
    <text evidence="1">The sequence shown here is derived from an EMBL/GenBank/DDBJ whole genome shotgun (WGS) entry which is preliminary data.</text>
</comment>
<organism evidence="1 2">
    <name type="scientific">Weissella cibaria</name>
    <dbReference type="NCBI Taxonomy" id="137591"/>
    <lineage>
        <taxon>Bacteria</taxon>
        <taxon>Bacillati</taxon>
        <taxon>Bacillota</taxon>
        <taxon>Bacilli</taxon>
        <taxon>Lactobacillales</taxon>
        <taxon>Lactobacillaceae</taxon>
        <taxon>Weissella</taxon>
    </lineage>
</organism>
<dbReference type="PATRIC" id="fig|137591.24.peg.2413"/>
<accession>A0A0D1LK98</accession>
<dbReference type="RefSeq" id="WP_043942066.1">
    <property type="nucleotide sequence ID" value="NZ_JWHT01000088.1"/>
</dbReference>
<evidence type="ECO:0000313" key="1">
    <source>
        <dbReference type="EMBL" id="KIU18982.1"/>
    </source>
</evidence>